<dbReference type="GO" id="GO:0097602">
    <property type="term" value="F:cullin family protein binding"/>
    <property type="evidence" value="ECO:0007669"/>
    <property type="project" value="TreeGrafter"/>
</dbReference>
<organism evidence="3">
    <name type="scientific">Amphimedon queenslandica</name>
    <name type="common">Sponge</name>
    <dbReference type="NCBI Taxonomy" id="400682"/>
    <lineage>
        <taxon>Eukaryota</taxon>
        <taxon>Metazoa</taxon>
        <taxon>Porifera</taxon>
        <taxon>Demospongiae</taxon>
        <taxon>Heteroscleromorpha</taxon>
        <taxon>Haplosclerida</taxon>
        <taxon>Niphatidae</taxon>
        <taxon>Amphimedon</taxon>
    </lineage>
</organism>
<name>A0A1X7TVP6_AMPQE</name>
<dbReference type="EnsemblMetazoa" id="Aqu2.1.19385_001">
    <property type="protein sequence ID" value="Aqu2.1.19385_001"/>
    <property type="gene ID" value="Aqu2.1.19385"/>
</dbReference>
<sequence length="181" mass="20343">MFIHCRRRPSGIEITEEANCINCNGNLLLEVSKIPADVQAKGGPLSISGEVAHAINLSGLREIDKGVYISRKLLFAGMLLRVSGLWTKGETVKSGVHGVIPLTNSIKDLEIAIAYWNLFFTGRFKFLDLWCEFLIVNNTCYYILIIKELAIPKDTWNLLLEFSNRIDDTMSNYDEDGQSTL</sequence>
<reference evidence="3" key="1">
    <citation type="submission" date="2017-05" db="UniProtKB">
        <authorList>
            <consortium name="EnsemblMetazoa"/>
        </authorList>
    </citation>
    <scope>IDENTIFICATION</scope>
</reference>
<dbReference type="InterPro" id="IPR042460">
    <property type="entry name" value="DCN1-like_PONY"/>
</dbReference>
<dbReference type="STRING" id="400682.A0A1X7TVP6"/>
<protein>
    <recommendedName>
        <fullName evidence="1">Defective in cullin neddylation protein</fullName>
    </recommendedName>
</protein>
<dbReference type="PROSITE" id="PS51229">
    <property type="entry name" value="DCUN1"/>
    <property type="match status" value="1"/>
</dbReference>
<dbReference type="GO" id="GO:0031624">
    <property type="term" value="F:ubiquitin conjugating enzyme binding"/>
    <property type="evidence" value="ECO:0007669"/>
    <property type="project" value="TreeGrafter"/>
</dbReference>
<dbReference type="GO" id="GO:0045116">
    <property type="term" value="P:protein neddylation"/>
    <property type="evidence" value="ECO:0007669"/>
    <property type="project" value="TreeGrafter"/>
</dbReference>
<evidence type="ECO:0000313" key="3">
    <source>
        <dbReference type="EnsemblMetazoa" id="Aqu2.1.19385_001"/>
    </source>
</evidence>
<evidence type="ECO:0000259" key="2">
    <source>
        <dbReference type="PROSITE" id="PS51229"/>
    </source>
</evidence>
<dbReference type="PANTHER" id="PTHR12281:SF32">
    <property type="entry name" value="DCN1-LIKE PROTEIN"/>
    <property type="match status" value="1"/>
</dbReference>
<dbReference type="InterPro" id="IPR014764">
    <property type="entry name" value="DCN-prot"/>
</dbReference>
<dbReference type="EnsemblMetazoa" id="Aqu2.1.19386_001">
    <property type="protein sequence ID" value="Aqu2.1.19386_001"/>
    <property type="gene ID" value="Aqu2.1.19386"/>
</dbReference>
<accession>A0A1X7TVP6</accession>
<feature type="domain" description="DCUN1" evidence="2">
    <location>
        <begin position="108"/>
        <end position="181"/>
    </location>
</feature>
<evidence type="ECO:0000256" key="1">
    <source>
        <dbReference type="RuleBase" id="RU410713"/>
    </source>
</evidence>
<dbReference type="GO" id="GO:0000151">
    <property type="term" value="C:ubiquitin ligase complex"/>
    <property type="evidence" value="ECO:0007669"/>
    <property type="project" value="TreeGrafter"/>
</dbReference>
<dbReference type="PANTHER" id="PTHR12281">
    <property type="entry name" value="RP42 RELATED"/>
    <property type="match status" value="1"/>
</dbReference>
<proteinExistence type="predicted"/>
<dbReference type="InterPro" id="IPR005176">
    <property type="entry name" value="PONY_dom"/>
</dbReference>
<dbReference type="Gene3D" id="1.10.238.200">
    <property type="entry name" value="Cullin, PONY binding domain"/>
    <property type="match status" value="1"/>
</dbReference>
<dbReference type="OrthoDB" id="286637at2759"/>
<dbReference type="GO" id="GO:0032182">
    <property type="term" value="F:ubiquitin-like protein binding"/>
    <property type="evidence" value="ECO:0007669"/>
    <property type="project" value="TreeGrafter"/>
</dbReference>
<dbReference type="Pfam" id="PF03556">
    <property type="entry name" value="Cullin_binding"/>
    <property type="match status" value="1"/>
</dbReference>
<dbReference type="AlphaFoldDB" id="A0A1X7TVP6"/>
<comment type="function">
    <text evidence="1">Neddylation of cullins play an essential role in the regulation of SCF-type complexes activity.</text>
</comment>